<proteinExistence type="predicted"/>
<dbReference type="Proteomes" id="UP000298050">
    <property type="component" value="Unassembled WGS sequence"/>
</dbReference>
<reference evidence="2 3" key="1">
    <citation type="submission" date="2019-04" db="EMBL/GenBank/DDBJ databases">
        <title>Taxonomy of novel Haliea sp. from mangrove soil of West Coast of India.</title>
        <authorList>
            <person name="Verma A."/>
            <person name="Kumar P."/>
            <person name="Krishnamurthi S."/>
        </authorList>
    </citation>
    <scope>NUCLEOTIDE SEQUENCE [LARGE SCALE GENOMIC DNA]</scope>
    <source>
        <strain evidence="2 3">SAOS-164</strain>
    </source>
</reference>
<dbReference type="EMBL" id="SRLE01000012">
    <property type="protein sequence ID" value="TGD71918.1"/>
    <property type="molecule type" value="Genomic_DNA"/>
</dbReference>
<name>A0A4Z0LXN6_9GAMM</name>
<dbReference type="PANTHER" id="PTHR38773:SF1">
    <property type="entry name" value="PROTEIN SPRT"/>
    <property type="match status" value="1"/>
</dbReference>
<evidence type="ECO:0000313" key="3">
    <source>
        <dbReference type="Proteomes" id="UP000298050"/>
    </source>
</evidence>
<gene>
    <name evidence="2" type="ORF">E4634_17570</name>
</gene>
<comment type="caution">
    <text evidence="2">The sequence shown here is derived from an EMBL/GenBank/DDBJ whole genome shotgun (WGS) entry which is preliminary data.</text>
</comment>
<sequence>MIEPIGELARREVRELTEACILRAERELGRKLPRPAVSFDLTGVSAGMFRVRDGRAEIRYNPWIFAKYWAENTGDTIPHEVAHFVVHATRGRRRPQPHGPEWRRWMRVFGVEPSVTFDLDLSGIPRRSQRTHDYRCPCRRHSLSSTRHNRVQRGTGSYLCRYCKGPLEYCG</sequence>
<keyword evidence="3" id="KW-1185">Reference proteome</keyword>
<dbReference type="SMART" id="SM00731">
    <property type="entry name" value="SprT"/>
    <property type="match status" value="1"/>
</dbReference>
<dbReference type="Pfam" id="PF10263">
    <property type="entry name" value="SprT-like"/>
    <property type="match status" value="1"/>
</dbReference>
<feature type="domain" description="SprT-like" evidence="1">
    <location>
        <begin position="14"/>
        <end position="170"/>
    </location>
</feature>
<evidence type="ECO:0000313" key="2">
    <source>
        <dbReference type="EMBL" id="TGD71918.1"/>
    </source>
</evidence>
<dbReference type="OrthoDB" id="267364at2"/>
<accession>A0A4Z0LXN6</accession>
<dbReference type="GO" id="GO:0006950">
    <property type="term" value="P:response to stress"/>
    <property type="evidence" value="ECO:0007669"/>
    <property type="project" value="UniProtKB-ARBA"/>
</dbReference>
<organism evidence="2 3">
    <name type="scientific">Mangrovimicrobium sediminis</name>
    <dbReference type="NCBI Taxonomy" id="2562682"/>
    <lineage>
        <taxon>Bacteria</taxon>
        <taxon>Pseudomonadati</taxon>
        <taxon>Pseudomonadota</taxon>
        <taxon>Gammaproteobacteria</taxon>
        <taxon>Cellvibrionales</taxon>
        <taxon>Halieaceae</taxon>
        <taxon>Mangrovimicrobium</taxon>
    </lineage>
</organism>
<dbReference type="AlphaFoldDB" id="A0A4Z0LXN6"/>
<evidence type="ECO:0000259" key="1">
    <source>
        <dbReference type="SMART" id="SM00731"/>
    </source>
</evidence>
<dbReference type="InterPro" id="IPR006640">
    <property type="entry name" value="SprT-like_domain"/>
</dbReference>
<dbReference type="PANTHER" id="PTHR38773">
    <property type="entry name" value="PROTEIN SPRT"/>
    <property type="match status" value="1"/>
</dbReference>
<protein>
    <submittedName>
        <fullName evidence="2">Metallopeptidase (SprT family)</fullName>
    </submittedName>
</protein>
<dbReference type="RefSeq" id="WP_135445962.1">
    <property type="nucleotide sequence ID" value="NZ_SRLE01000012.1"/>
</dbReference>